<protein>
    <submittedName>
        <fullName evidence="1">SAP domain-containing protein</fullName>
    </submittedName>
</protein>
<evidence type="ECO:0000313" key="1">
    <source>
        <dbReference type="EMBL" id="MBJ6724418.1"/>
    </source>
</evidence>
<dbReference type="RefSeq" id="WP_199383268.1">
    <property type="nucleotide sequence ID" value="NZ_JAEMHM010000005.1"/>
</dbReference>
<evidence type="ECO:0000313" key="2">
    <source>
        <dbReference type="Proteomes" id="UP000636888"/>
    </source>
</evidence>
<gene>
    <name evidence="1" type="ORF">JFN93_06840</name>
</gene>
<organism evidence="1 2">
    <name type="scientific">Geomesophilobacter sediminis</name>
    <dbReference type="NCBI Taxonomy" id="2798584"/>
    <lineage>
        <taxon>Bacteria</taxon>
        <taxon>Pseudomonadati</taxon>
        <taxon>Thermodesulfobacteriota</taxon>
        <taxon>Desulfuromonadia</taxon>
        <taxon>Geobacterales</taxon>
        <taxon>Geobacteraceae</taxon>
        <taxon>Geomesophilobacter</taxon>
    </lineage>
</organism>
<reference evidence="1" key="1">
    <citation type="submission" date="2020-12" db="EMBL/GenBank/DDBJ databases">
        <title>Geomonas sp. Red875, isolated from river sediment.</title>
        <authorList>
            <person name="Xu Z."/>
            <person name="Zhang Z."/>
            <person name="Masuda Y."/>
            <person name="Itoh H."/>
            <person name="Senoo K."/>
        </authorList>
    </citation>
    <scope>NUCLEOTIDE SEQUENCE</scope>
    <source>
        <strain evidence="1">Red875</strain>
    </source>
</reference>
<dbReference type="AlphaFoldDB" id="A0A8J7JCC5"/>
<dbReference type="Proteomes" id="UP000636888">
    <property type="component" value="Unassembled WGS sequence"/>
</dbReference>
<proteinExistence type="predicted"/>
<comment type="caution">
    <text evidence="1">The sequence shown here is derived from an EMBL/GenBank/DDBJ whole genome shotgun (WGS) entry which is preliminary data.</text>
</comment>
<keyword evidence="2" id="KW-1185">Reference proteome</keyword>
<sequence length="59" mass="6621">MKINEIKEIAERQGLKAGKMNKTDLVRAIQRSENNNDCFNTGTAAVCGQSNCLWMEDCK</sequence>
<name>A0A8J7JCC5_9BACT</name>
<dbReference type="EMBL" id="JAEMHM010000005">
    <property type="protein sequence ID" value="MBJ6724418.1"/>
    <property type="molecule type" value="Genomic_DNA"/>
</dbReference>
<accession>A0A8J7JCC5</accession>